<evidence type="ECO:0000259" key="14">
    <source>
        <dbReference type="Pfam" id="PF17655"/>
    </source>
</evidence>
<dbReference type="GO" id="GO:1990573">
    <property type="term" value="P:potassium ion import across plasma membrane"/>
    <property type="evidence" value="ECO:0007669"/>
    <property type="project" value="TreeGrafter"/>
</dbReference>
<evidence type="ECO:0000313" key="15">
    <source>
        <dbReference type="EMBL" id="KAK9805679.1"/>
    </source>
</evidence>
<dbReference type="PANTHER" id="PTHR11767:SF102">
    <property type="entry name" value="INWARDLY RECTIFYING POTASSIUM CHANNEL 1, ISOFORM F"/>
    <property type="match status" value="1"/>
</dbReference>
<comment type="caution">
    <text evidence="15">The sequence shown here is derived from an EMBL/GenBank/DDBJ whole genome shotgun (WGS) entry which is preliminary data.</text>
</comment>
<accession>A0AAW1PD01</accession>
<dbReference type="Pfam" id="PF17655">
    <property type="entry name" value="IRK_C"/>
    <property type="match status" value="1"/>
</dbReference>
<dbReference type="AlphaFoldDB" id="A0AAW1PD01"/>
<feature type="domain" description="Potassium channel" evidence="13">
    <location>
        <begin position="14"/>
        <end position="61"/>
    </location>
</feature>
<evidence type="ECO:0000256" key="3">
    <source>
        <dbReference type="ARBA" id="ARBA00022538"/>
    </source>
</evidence>
<dbReference type="InterPro" id="IPR014756">
    <property type="entry name" value="Ig_E-set"/>
</dbReference>
<keyword evidence="3 11" id="KW-0633">Potassium transport</keyword>
<name>A0AAW1PD01_9CHLO</name>
<dbReference type="InterPro" id="IPR016449">
    <property type="entry name" value="K_chnl_inward-rec_Kir"/>
</dbReference>
<evidence type="ECO:0000256" key="5">
    <source>
        <dbReference type="ARBA" id="ARBA00022882"/>
    </source>
</evidence>
<dbReference type="EMBL" id="JALJOR010000015">
    <property type="protein sequence ID" value="KAK9805679.1"/>
    <property type="molecule type" value="Genomic_DNA"/>
</dbReference>
<sequence>MGDIPPQMSLAEACLWFSITNLTTVGYGSMVPGSRTANIICTLEHFTGIVMSSLLLGVVVMKASMPTAKIVFSSHALMTQRNGVPHMLVRAGNTRGNFLLNPEIRIAYLRRVVTQEGEVTFLPLKMEFVDPPAMAPCVNIAHQVDEHSPLYGKSAADIKAEEGAVYVSVSATDDNFLQTVYARTVYRFDDIKWNHRFVDVLMQKGGRQCVDFRKFHDLCDLSDPQAQATLRSNSNKAPSLVGNGLEASPQKPSSHSPLGSVRKRVGVLFKSRPAMYH</sequence>
<evidence type="ECO:0000256" key="9">
    <source>
        <dbReference type="ARBA" id="ARBA00023136"/>
    </source>
</evidence>
<dbReference type="GO" id="GO:0034702">
    <property type="term" value="C:monoatomic ion channel complex"/>
    <property type="evidence" value="ECO:0007669"/>
    <property type="project" value="UniProtKB-KW"/>
</dbReference>
<evidence type="ECO:0000313" key="16">
    <source>
        <dbReference type="Proteomes" id="UP001489004"/>
    </source>
</evidence>
<gene>
    <name evidence="15" type="ORF">WJX72_011464</name>
</gene>
<protein>
    <recommendedName>
        <fullName evidence="17">Inward rectifier potassium channel C-terminal domain-containing protein</fullName>
    </recommendedName>
</protein>
<dbReference type="InterPro" id="IPR013518">
    <property type="entry name" value="K_chnl_inward-rec_Kir_cyto"/>
</dbReference>
<evidence type="ECO:0000259" key="13">
    <source>
        <dbReference type="Pfam" id="PF07885"/>
    </source>
</evidence>
<evidence type="ECO:0000256" key="10">
    <source>
        <dbReference type="ARBA" id="ARBA00023303"/>
    </source>
</evidence>
<feature type="region of interest" description="Disordered" evidence="12">
    <location>
        <begin position="232"/>
        <end position="259"/>
    </location>
</feature>
<evidence type="ECO:0000256" key="1">
    <source>
        <dbReference type="ARBA" id="ARBA00004141"/>
    </source>
</evidence>
<comment type="similarity">
    <text evidence="11">Belongs to the inward rectifier-type potassium channel (TC 1.A.2.1) family.</text>
</comment>
<dbReference type="InterPro" id="IPR041647">
    <property type="entry name" value="IRK_C"/>
</dbReference>
<evidence type="ECO:0000256" key="12">
    <source>
        <dbReference type="SAM" id="MobiDB-lite"/>
    </source>
</evidence>
<dbReference type="SUPFAM" id="SSF81324">
    <property type="entry name" value="Voltage-gated potassium channels"/>
    <property type="match status" value="1"/>
</dbReference>
<feature type="domain" description="Inward rectifier potassium channel C-terminal" evidence="14">
    <location>
        <begin position="70"/>
        <end position="229"/>
    </location>
</feature>
<keyword evidence="6 11" id="KW-0630">Potassium</keyword>
<keyword evidence="5 11" id="KW-0851">Voltage-gated channel</keyword>
<evidence type="ECO:0000256" key="7">
    <source>
        <dbReference type="ARBA" id="ARBA00022989"/>
    </source>
</evidence>
<keyword evidence="8 11" id="KW-0406">Ion transport</keyword>
<evidence type="ECO:0000256" key="2">
    <source>
        <dbReference type="ARBA" id="ARBA00022448"/>
    </source>
</evidence>
<dbReference type="Gene3D" id="2.60.40.1400">
    <property type="entry name" value="G protein-activated inward rectifier potassium channel 1"/>
    <property type="match status" value="1"/>
</dbReference>
<proteinExistence type="inferred from homology"/>
<reference evidence="15 16" key="1">
    <citation type="journal article" date="2024" name="Nat. Commun.">
        <title>Phylogenomics reveals the evolutionary origins of lichenization in chlorophyte algae.</title>
        <authorList>
            <person name="Puginier C."/>
            <person name="Libourel C."/>
            <person name="Otte J."/>
            <person name="Skaloud P."/>
            <person name="Haon M."/>
            <person name="Grisel S."/>
            <person name="Petersen M."/>
            <person name="Berrin J.G."/>
            <person name="Delaux P.M."/>
            <person name="Dal Grande F."/>
            <person name="Keller J."/>
        </authorList>
    </citation>
    <scope>NUCLEOTIDE SEQUENCE [LARGE SCALE GENOMIC DNA]</scope>
    <source>
        <strain evidence="15 16">SAG 2043</strain>
    </source>
</reference>
<evidence type="ECO:0000256" key="6">
    <source>
        <dbReference type="ARBA" id="ARBA00022958"/>
    </source>
</evidence>
<keyword evidence="7" id="KW-1133">Transmembrane helix</keyword>
<organism evidence="15 16">
    <name type="scientific">[Myrmecia] bisecta</name>
    <dbReference type="NCBI Taxonomy" id="41462"/>
    <lineage>
        <taxon>Eukaryota</taxon>
        <taxon>Viridiplantae</taxon>
        <taxon>Chlorophyta</taxon>
        <taxon>core chlorophytes</taxon>
        <taxon>Trebouxiophyceae</taxon>
        <taxon>Trebouxiales</taxon>
        <taxon>Trebouxiaceae</taxon>
        <taxon>Myrmecia</taxon>
    </lineage>
</organism>
<evidence type="ECO:0000256" key="11">
    <source>
        <dbReference type="RuleBase" id="RU003822"/>
    </source>
</evidence>
<dbReference type="Pfam" id="PF07885">
    <property type="entry name" value="Ion_trans_2"/>
    <property type="match status" value="1"/>
</dbReference>
<keyword evidence="9" id="KW-0472">Membrane</keyword>
<dbReference type="GO" id="GO:0005886">
    <property type="term" value="C:plasma membrane"/>
    <property type="evidence" value="ECO:0007669"/>
    <property type="project" value="TreeGrafter"/>
</dbReference>
<dbReference type="GO" id="GO:0034765">
    <property type="term" value="P:regulation of monoatomic ion transmembrane transport"/>
    <property type="evidence" value="ECO:0007669"/>
    <property type="project" value="TreeGrafter"/>
</dbReference>
<keyword evidence="10 11" id="KW-0407">Ion channel</keyword>
<evidence type="ECO:0000256" key="4">
    <source>
        <dbReference type="ARBA" id="ARBA00022692"/>
    </source>
</evidence>
<dbReference type="PRINTS" id="PR01320">
    <property type="entry name" value="KIRCHANNEL"/>
</dbReference>
<keyword evidence="2 11" id="KW-0813">Transport</keyword>
<dbReference type="Gene3D" id="1.10.287.70">
    <property type="match status" value="1"/>
</dbReference>
<dbReference type="SUPFAM" id="SSF81296">
    <property type="entry name" value="E set domains"/>
    <property type="match status" value="1"/>
</dbReference>
<dbReference type="GO" id="GO:0005242">
    <property type="term" value="F:inward rectifier potassium channel activity"/>
    <property type="evidence" value="ECO:0007669"/>
    <property type="project" value="InterPro"/>
</dbReference>
<evidence type="ECO:0000256" key="8">
    <source>
        <dbReference type="ARBA" id="ARBA00023065"/>
    </source>
</evidence>
<comment type="subcellular location">
    <subcellularLocation>
        <location evidence="1 11">Membrane</location>
        <topology evidence="1 11">Multi-pass membrane protein</topology>
    </subcellularLocation>
</comment>
<keyword evidence="4 11" id="KW-0812">Transmembrane</keyword>
<evidence type="ECO:0008006" key="17">
    <source>
        <dbReference type="Google" id="ProtNLM"/>
    </source>
</evidence>
<keyword evidence="16" id="KW-1185">Reference proteome</keyword>
<dbReference type="InterPro" id="IPR013099">
    <property type="entry name" value="K_chnl_dom"/>
</dbReference>
<dbReference type="PANTHER" id="PTHR11767">
    <property type="entry name" value="INWARD RECTIFIER POTASSIUM CHANNEL"/>
    <property type="match status" value="1"/>
</dbReference>
<dbReference type="Proteomes" id="UP001489004">
    <property type="component" value="Unassembled WGS sequence"/>
</dbReference>